<reference evidence="3" key="1">
    <citation type="journal article" date="2020" name="ISME J.">
        <title>Gammaproteobacteria mediating utilization of methyl-, sulfur- and petroleum organic compounds in deep ocean hydrothermal plumes.</title>
        <authorList>
            <person name="Zhou Z."/>
            <person name="Liu Y."/>
            <person name="Pan J."/>
            <person name="Cron B.R."/>
            <person name="Toner B.M."/>
            <person name="Anantharaman K."/>
            <person name="Breier J.A."/>
            <person name="Dick G.J."/>
            <person name="Li M."/>
        </authorList>
    </citation>
    <scope>NUCLEOTIDE SEQUENCE</scope>
    <source>
        <strain evidence="3">SZUA-1515</strain>
    </source>
</reference>
<organism evidence="3 4">
    <name type="scientific">Caldiarchaeum subterraneum</name>
    <dbReference type="NCBI Taxonomy" id="311458"/>
    <lineage>
        <taxon>Archaea</taxon>
        <taxon>Nitrososphaerota</taxon>
        <taxon>Candidatus Caldarchaeales</taxon>
        <taxon>Candidatus Caldarchaeaceae</taxon>
        <taxon>Candidatus Caldarchaeum</taxon>
    </lineage>
</organism>
<dbReference type="EMBL" id="DQVM01000088">
    <property type="protein sequence ID" value="HIQ29830.1"/>
    <property type="molecule type" value="Genomic_DNA"/>
</dbReference>
<evidence type="ECO:0000313" key="4">
    <source>
        <dbReference type="Proteomes" id="UP000608579"/>
    </source>
</evidence>
<dbReference type="PANTHER" id="PTHR34075:SF5">
    <property type="entry name" value="BLR3430 PROTEIN"/>
    <property type="match status" value="1"/>
</dbReference>
<accession>A0A832ZVU8</accession>
<dbReference type="InterPro" id="IPR052513">
    <property type="entry name" value="Thioester_dehydratase-like"/>
</dbReference>
<protein>
    <submittedName>
        <fullName evidence="3">Zn-ribbon domain-containing OB-fold protein</fullName>
    </submittedName>
</protein>
<evidence type="ECO:0000259" key="2">
    <source>
        <dbReference type="Pfam" id="PF12172"/>
    </source>
</evidence>
<feature type="domain" description="ChsH2 C-terminal OB-fold" evidence="1">
    <location>
        <begin position="56"/>
        <end position="123"/>
    </location>
</feature>
<gene>
    <name evidence="3" type="ORF">EYH45_04615</name>
</gene>
<evidence type="ECO:0000259" key="1">
    <source>
        <dbReference type="Pfam" id="PF01796"/>
    </source>
</evidence>
<dbReference type="Proteomes" id="UP000608579">
    <property type="component" value="Unassembled WGS sequence"/>
</dbReference>
<dbReference type="InterPro" id="IPR022002">
    <property type="entry name" value="ChsH2_Znr"/>
</dbReference>
<dbReference type="InterPro" id="IPR012340">
    <property type="entry name" value="NA-bd_OB-fold"/>
</dbReference>
<dbReference type="InterPro" id="IPR002878">
    <property type="entry name" value="ChsH2_C"/>
</dbReference>
<dbReference type="SUPFAM" id="SSF50249">
    <property type="entry name" value="Nucleic acid-binding proteins"/>
    <property type="match status" value="1"/>
</dbReference>
<sequence>MTGYAKPLPEITDLTKPLWEASKRGELVIQKCKKCSHMQWYPRHSCVNCASREMEWIKVSGKGRVYSFTIARQVIGNSPEFQKDIPFVVAEIDLEEGVRLYSNVVGVNPDDVKIGMQVEVTFEECTPEISLPKFKPAKT</sequence>
<dbReference type="Pfam" id="PF12172">
    <property type="entry name" value="zf-ChsH2"/>
    <property type="match status" value="1"/>
</dbReference>
<dbReference type="Pfam" id="PF01796">
    <property type="entry name" value="OB_ChsH2_C"/>
    <property type="match status" value="1"/>
</dbReference>
<dbReference type="AlphaFoldDB" id="A0A832ZVU8"/>
<name>A0A832ZVU8_CALS0</name>
<proteinExistence type="predicted"/>
<feature type="domain" description="ChsH2 rubredoxin-like zinc ribbon" evidence="2">
    <location>
        <begin position="19"/>
        <end position="55"/>
    </location>
</feature>
<evidence type="ECO:0000313" key="3">
    <source>
        <dbReference type="EMBL" id="HIQ29830.1"/>
    </source>
</evidence>
<dbReference type="Gene3D" id="6.10.30.10">
    <property type="match status" value="1"/>
</dbReference>
<dbReference type="PANTHER" id="PTHR34075">
    <property type="entry name" value="BLR3430 PROTEIN"/>
    <property type="match status" value="1"/>
</dbReference>
<comment type="caution">
    <text evidence="3">The sequence shown here is derived from an EMBL/GenBank/DDBJ whole genome shotgun (WGS) entry which is preliminary data.</text>
</comment>